<dbReference type="AlphaFoldDB" id="A0A7I8II45"/>
<evidence type="ECO:0000313" key="2">
    <source>
        <dbReference type="EMBL" id="CAA2617770.1"/>
    </source>
</evidence>
<gene>
    <name evidence="2" type="ORF">SI7747_03003932</name>
</gene>
<organism evidence="2">
    <name type="scientific">Spirodela intermedia</name>
    <name type="common">Intermediate duckweed</name>
    <dbReference type="NCBI Taxonomy" id="51605"/>
    <lineage>
        <taxon>Eukaryota</taxon>
        <taxon>Viridiplantae</taxon>
        <taxon>Streptophyta</taxon>
        <taxon>Embryophyta</taxon>
        <taxon>Tracheophyta</taxon>
        <taxon>Spermatophyta</taxon>
        <taxon>Magnoliopsida</taxon>
        <taxon>Liliopsida</taxon>
        <taxon>Araceae</taxon>
        <taxon>Lemnoideae</taxon>
        <taxon>Spirodela</taxon>
    </lineage>
</organism>
<evidence type="ECO:0000256" key="1">
    <source>
        <dbReference type="SAM" id="MobiDB-lite"/>
    </source>
</evidence>
<feature type="region of interest" description="Disordered" evidence="1">
    <location>
        <begin position="1"/>
        <end position="21"/>
    </location>
</feature>
<accession>A0A7I8II45</accession>
<sequence>MDPPAENKIVGNSAAGPPPTAELLSGGKVMAEATQAFFQGQVSTVDKKKVAEGLLGGGSDAGKSEGGGLGGDVMKMAGGFFK</sequence>
<proteinExistence type="predicted"/>
<keyword evidence="3" id="KW-1185">Reference proteome</keyword>
<reference evidence="2 3" key="1">
    <citation type="submission" date="2019-12" db="EMBL/GenBank/DDBJ databases">
        <authorList>
            <person name="Scholz U."/>
            <person name="Mascher M."/>
            <person name="Fiebig A."/>
        </authorList>
    </citation>
    <scope>NUCLEOTIDE SEQUENCE</scope>
</reference>
<name>A0A7I8II45_SPIIN</name>
<evidence type="ECO:0000313" key="3">
    <source>
        <dbReference type="Proteomes" id="UP001189122"/>
    </source>
</evidence>
<dbReference type="Proteomes" id="UP001189122">
    <property type="component" value="Unassembled WGS sequence"/>
</dbReference>
<dbReference type="EMBL" id="LR743590">
    <property type="protein sequence ID" value="CAA2617770.1"/>
    <property type="molecule type" value="Genomic_DNA"/>
</dbReference>
<dbReference type="EMBL" id="CACRZD030000003">
    <property type="protein sequence ID" value="CAA6657464.1"/>
    <property type="molecule type" value="Genomic_DNA"/>
</dbReference>
<protein>
    <submittedName>
        <fullName evidence="2">Uncharacterized protein</fullName>
    </submittedName>
</protein>